<accession>A0AAV1IL14</accession>
<dbReference type="Proteomes" id="UP001314263">
    <property type="component" value="Unassembled WGS sequence"/>
</dbReference>
<dbReference type="Gene3D" id="3.40.50.10810">
    <property type="entry name" value="Tandem AAA-ATPase domain"/>
    <property type="match status" value="1"/>
</dbReference>
<feature type="domain" description="Helicase ATP-binding" evidence="2">
    <location>
        <begin position="1"/>
        <end position="101"/>
    </location>
</feature>
<dbReference type="PROSITE" id="PS51192">
    <property type="entry name" value="HELICASE_ATP_BIND_1"/>
    <property type="match status" value="1"/>
</dbReference>
<dbReference type="PROSITE" id="PS51194">
    <property type="entry name" value="HELICASE_CTER"/>
    <property type="match status" value="1"/>
</dbReference>
<dbReference type="InterPro" id="IPR027417">
    <property type="entry name" value="P-loop_NTPase"/>
</dbReference>
<keyword evidence="1" id="KW-0378">Hydrolase</keyword>
<dbReference type="SMART" id="SM00490">
    <property type="entry name" value="HELICc"/>
    <property type="match status" value="1"/>
</dbReference>
<dbReference type="InterPro" id="IPR049730">
    <property type="entry name" value="SNF2/RAD54-like_C"/>
</dbReference>
<dbReference type="GO" id="GO:0005524">
    <property type="term" value="F:ATP binding"/>
    <property type="evidence" value="ECO:0007669"/>
    <property type="project" value="InterPro"/>
</dbReference>
<protein>
    <submittedName>
        <fullName evidence="4">Uncharacterized protein</fullName>
    </submittedName>
</protein>
<evidence type="ECO:0000259" key="3">
    <source>
        <dbReference type="PROSITE" id="PS51194"/>
    </source>
</evidence>
<dbReference type="GO" id="GO:0017025">
    <property type="term" value="F:TBP-class protein binding"/>
    <property type="evidence" value="ECO:0007669"/>
    <property type="project" value="InterPro"/>
</dbReference>
<dbReference type="Gene3D" id="3.40.50.300">
    <property type="entry name" value="P-loop containing nucleotide triphosphate hydrolases"/>
    <property type="match status" value="1"/>
</dbReference>
<dbReference type="AlphaFoldDB" id="A0AAV1IL14"/>
<dbReference type="InterPro" id="IPR001650">
    <property type="entry name" value="Helicase_C-like"/>
</dbReference>
<reference evidence="4 5" key="1">
    <citation type="submission" date="2023-10" db="EMBL/GenBank/DDBJ databases">
        <authorList>
            <person name="Maclean D."/>
            <person name="Macfadyen A."/>
        </authorList>
    </citation>
    <scope>NUCLEOTIDE SEQUENCE [LARGE SCALE GENOMIC DNA]</scope>
</reference>
<dbReference type="InterPro" id="IPR014001">
    <property type="entry name" value="Helicase_ATP-bd"/>
</dbReference>
<evidence type="ECO:0000313" key="5">
    <source>
        <dbReference type="Proteomes" id="UP001314263"/>
    </source>
</evidence>
<comment type="caution">
    <text evidence="4">The sequence shown here is derived from an EMBL/GenBank/DDBJ whole genome shotgun (WGS) entry which is preliminary data.</text>
</comment>
<keyword evidence="5" id="KW-1185">Reference proteome</keyword>
<evidence type="ECO:0000259" key="2">
    <source>
        <dbReference type="PROSITE" id="PS51192"/>
    </source>
</evidence>
<dbReference type="CDD" id="cd18793">
    <property type="entry name" value="SF2_C_SNF"/>
    <property type="match status" value="1"/>
</dbReference>
<organism evidence="4 5">
    <name type="scientific">Coccomyxa viridis</name>
    <dbReference type="NCBI Taxonomy" id="1274662"/>
    <lineage>
        <taxon>Eukaryota</taxon>
        <taxon>Viridiplantae</taxon>
        <taxon>Chlorophyta</taxon>
        <taxon>core chlorophytes</taxon>
        <taxon>Trebouxiophyceae</taxon>
        <taxon>Trebouxiophyceae incertae sedis</taxon>
        <taxon>Coccomyxaceae</taxon>
        <taxon>Coccomyxa</taxon>
    </lineage>
</organism>
<evidence type="ECO:0000313" key="4">
    <source>
        <dbReference type="EMBL" id="CAK0788009.1"/>
    </source>
</evidence>
<dbReference type="SUPFAM" id="SSF52540">
    <property type="entry name" value="P-loop containing nucleoside triphosphate hydrolases"/>
    <property type="match status" value="2"/>
</dbReference>
<proteinExistence type="predicted"/>
<evidence type="ECO:0000256" key="1">
    <source>
        <dbReference type="ARBA" id="ARBA00022801"/>
    </source>
</evidence>
<feature type="domain" description="Helicase C-terminal" evidence="3">
    <location>
        <begin position="289"/>
        <end position="446"/>
    </location>
</feature>
<dbReference type="GO" id="GO:0016887">
    <property type="term" value="F:ATP hydrolysis activity"/>
    <property type="evidence" value="ECO:0007669"/>
    <property type="project" value="InterPro"/>
</dbReference>
<dbReference type="InterPro" id="IPR038718">
    <property type="entry name" value="SNF2-like_sf"/>
</dbReference>
<dbReference type="GO" id="GO:0003677">
    <property type="term" value="F:DNA binding"/>
    <property type="evidence" value="ECO:0007669"/>
    <property type="project" value="InterPro"/>
</dbReference>
<dbReference type="PANTHER" id="PTHR36498:SF1">
    <property type="entry name" value="TATA-BINDING PROTEIN-ASSOCIATED FACTOR 172"/>
    <property type="match status" value="1"/>
</dbReference>
<name>A0AAV1IL14_9CHLO</name>
<gene>
    <name evidence="4" type="ORF">CVIRNUC_011231</name>
</gene>
<dbReference type="Pfam" id="PF00271">
    <property type="entry name" value="Helicase_C"/>
    <property type="match status" value="1"/>
</dbReference>
<dbReference type="InterPro" id="IPR000330">
    <property type="entry name" value="SNF2_N"/>
</dbReference>
<dbReference type="Pfam" id="PF00176">
    <property type="entry name" value="SNF2-rel_dom"/>
    <property type="match status" value="1"/>
</dbReference>
<dbReference type="FunFam" id="3.40.50.300:FF:001793">
    <property type="entry name" value="TATA-binding protein-associated factor"/>
    <property type="match status" value="1"/>
</dbReference>
<sequence>MICNAQHEGSPAARQALLKSAATADVLVMSYETVRADIEWIAQRQWLYCVLDEGHIIRNPKAKVTQAVKRINAQHRLILSGTPIQNNVLELWALFDFLMPGFLGTHAAFNARYGKALAAAKGSRTGSPEAQAGLLAMESLHKQVMPFVLRRTKDQVLKDLPPKIIQDVYVEPSALQRQLYEDFSSTSASRQAASAVSGDISAESAASKAPHVFQALQYLRKLCSHPLLVLDASVPQHAAAVAKVGLPQGAPNWACKGSPLRALQHAPKLQALAQLLQECGIMPDASTPEVKAEEADAPGDYGHRVLIFAQLKSYLDIVESDVLTPVGVSYLRLDGSVEASARFSIVQRFNADPSIPVLLLTTHVGGLGLNLTAADTVIFLEHDWNPMKDLQAMDRAHRLGQKRAVNVYRLLTRGTLEERILGLQRFKLDVANAVVNTDNASLASMDTSQILDLFQPPSEAGRQPAATPMPGAAAASAAAGAGKAGDKASLKAVLDSIGELWDEQQYAEDLSLDAFMSTLK</sequence>
<dbReference type="InterPro" id="IPR044972">
    <property type="entry name" value="Mot1"/>
</dbReference>
<dbReference type="EMBL" id="CAUYUE010000018">
    <property type="protein sequence ID" value="CAK0788009.1"/>
    <property type="molecule type" value="Genomic_DNA"/>
</dbReference>
<dbReference type="PANTHER" id="PTHR36498">
    <property type="entry name" value="TATA-BINDING PROTEIN-ASSOCIATED FACTOR 172"/>
    <property type="match status" value="1"/>
</dbReference>